<gene>
    <name evidence="3" type="ORF">SEMRO_562_G167060.1</name>
</gene>
<feature type="transmembrane region" description="Helical" evidence="1">
    <location>
        <begin position="94"/>
        <end position="114"/>
    </location>
</feature>
<protein>
    <submittedName>
        <fullName evidence="3">Uncharacterized protein</fullName>
    </submittedName>
</protein>
<keyword evidence="1" id="KW-0472">Membrane</keyword>
<evidence type="ECO:0000313" key="4">
    <source>
        <dbReference type="Proteomes" id="UP001153069"/>
    </source>
</evidence>
<dbReference type="GO" id="GO:0005886">
    <property type="term" value="C:plasma membrane"/>
    <property type="evidence" value="ECO:0007669"/>
    <property type="project" value="TreeGrafter"/>
</dbReference>
<feature type="chain" id="PRO_5040157962" evidence="2">
    <location>
        <begin position="25"/>
        <end position="272"/>
    </location>
</feature>
<feature type="transmembrane region" description="Helical" evidence="1">
    <location>
        <begin position="209"/>
        <end position="226"/>
    </location>
</feature>
<reference evidence="3" key="1">
    <citation type="submission" date="2020-06" db="EMBL/GenBank/DDBJ databases">
        <authorList>
            <consortium name="Plant Systems Biology data submission"/>
        </authorList>
    </citation>
    <scope>NUCLEOTIDE SEQUENCE</scope>
    <source>
        <strain evidence="3">D6</strain>
    </source>
</reference>
<dbReference type="InterPro" id="IPR052712">
    <property type="entry name" value="Acid_resist_chaperone_HdeD"/>
</dbReference>
<evidence type="ECO:0000313" key="3">
    <source>
        <dbReference type="EMBL" id="CAB9512935.1"/>
    </source>
</evidence>
<dbReference type="AlphaFoldDB" id="A0A9N8HHY8"/>
<dbReference type="Pfam" id="PF03729">
    <property type="entry name" value="DUF308"/>
    <property type="match status" value="1"/>
</dbReference>
<comment type="caution">
    <text evidence="3">The sequence shown here is derived from an EMBL/GenBank/DDBJ whole genome shotgun (WGS) entry which is preliminary data.</text>
</comment>
<dbReference type="PANTHER" id="PTHR34989:SF1">
    <property type="entry name" value="PROTEIN HDED"/>
    <property type="match status" value="1"/>
</dbReference>
<proteinExistence type="predicted"/>
<organism evidence="3 4">
    <name type="scientific">Seminavis robusta</name>
    <dbReference type="NCBI Taxonomy" id="568900"/>
    <lineage>
        <taxon>Eukaryota</taxon>
        <taxon>Sar</taxon>
        <taxon>Stramenopiles</taxon>
        <taxon>Ochrophyta</taxon>
        <taxon>Bacillariophyta</taxon>
        <taxon>Bacillariophyceae</taxon>
        <taxon>Bacillariophycidae</taxon>
        <taxon>Naviculales</taxon>
        <taxon>Naviculaceae</taxon>
        <taxon>Seminavis</taxon>
    </lineage>
</organism>
<feature type="signal peptide" evidence="2">
    <location>
        <begin position="1"/>
        <end position="24"/>
    </location>
</feature>
<dbReference type="InterPro" id="IPR005325">
    <property type="entry name" value="DUF308_memb"/>
</dbReference>
<dbReference type="EMBL" id="CAICTM010000561">
    <property type="protein sequence ID" value="CAB9512935.1"/>
    <property type="molecule type" value="Genomic_DNA"/>
</dbReference>
<evidence type="ECO:0000256" key="1">
    <source>
        <dbReference type="SAM" id="Phobius"/>
    </source>
</evidence>
<name>A0A9N8HHY8_9STRA</name>
<keyword evidence="4" id="KW-1185">Reference proteome</keyword>
<keyword evidence="1" id="KW-0812">Transmembrane</keyword>
<evidence type="ECO:0000256" key="2">
    <source>
        <dbReference type="SAM" id="SignalP"/>
    </source>
</evidence>
<feature type="transmembrane region" description="Helical" evidence="1">
    <location>
        <begin position="233"/>
        <end position="257"/>
    </location>
</feature>
<sequence>MKRLSLVLFGSVALPVLFSGAANGFHLRPRATTTGPAAVAVTLWRGGSSAPLTSAAIPPDDAADITEIVDDEDVALALLELEVKAAENIIVMNWGWILNSGILNILGGSLALILPLSGSSVAYSIVAATLGVVGGFGIAGSTIDTVEPGFRVKSFLFGALNLFLCYRMSKNPFGCLNVLTAYILTISIAEGLHETVFAVQNKKLPHRKWNILSGLSSIAVSVFAMIKMPVSSLVVPGICLGVNLISLGTSKVGIALLGQVEANRRMGFLGNE</sequence>
<dbReference type="PANTHER" id="PTHR34989">
    <property type="entry name" value="PROTEIN HDED"/>
    <property type="match status" value="1"/>
</dbReference>
<accession>A0A9N8HHY8</accession>
<feature type="transmembrane region" description="Helical" evidence="1">
    <location>
        <begin position="121"/>
        <end position="143"/>
    </location>
</feature>
<keyword evidence="1" id="KW-1133">Transmembrane helix</keyword>
<keyword evidence="2" id="KW-0732">Signal</keyword>
<dbReference type="Proteomes" id="UP001153069">
    <property type="component" value="Unassembled WGS sequence"/>
</dbReference>